<proteinExistence type="predicted"/>
<dbReference type="EMBL" id="SEWY01000003">
    <property type="protein sequence ID" value="TBH72923.1"/>
    <property type="molecule type" value="Genomic_DNA"/>
</dbReference>
<dbReference type="RefSeq" id="WP_130923104.1">
    <property type="nucleotide sequence ID" value="NZ_CP049835.1"/>
</dbReference>
<organism evidence="1 2">
    <name type="scientific">Aquirufa antheringensis</name>
    <dbReference type="NCBI Taxonomy" id="2516559"/>
    <lineage>
        <taxon>Bacteria</taxon>
        <taxon>Pseudomonadati</taxon>
        <taxon>Bacteroidota</taxon>
        <taxon>Cytophagia</taxon>
        <taxon>Cytophagales</taxon>
        <taxon>Flectobacillaceae</taxon>
        <taxon>Aquirufa</taxon>
    </lineage>
</organism>
<evidence type="ECO:0000313" key="1">
    <source>
        <dbReference type="EMBL" id="TBH72923.1"/>
    </source>
</evidence>
<dbReference type="Gene3D" id="3.40.30.10">
    <property type="entry name" value="Glutaredoxin"/>
    <property type="match status" value="1"/>
</dbReference>
<reference evidence="1 2" key="1">
    <citation type="submission" date="2019-02" db="EMBL/GenBank/DDBJ databases">
        <title>Genome of a new Bacteroidetes strain.</title>
        <authorList>
            <person name="Pitt A."/>
        </authorList>
    </citation>
    <scope>NUCLEOTIDE SEQUENCE [LARGE SCALE GENOMIC DNA]</scope>
    <source>
        <strain evidence="1 2">103A-SOEBACH</strain>
    </source>
</reference>
<keyword evidence="2" id="KW-1185">Reference proteome</keyword>
<evidence type="ECO:0000313" key="2">
    <source>
        <dbReference type="Proteomes" id="UP000293583"/>
    </source>
</evidence>
<dbReference type="AlphaFoldDB" id="A0A4Q9BC23"/>
<sequence>MNWIPLTDEKQLAEIVETSQEKPVVIFKHSTRCSISSTALNRFERAWDSENTPAYYLDLIAYRPISGQIAEQFAVEHQSPQVLVIDKGACPYSATHWDISVDEIKPYLNA</sequence>
<comment type="caution">
    <text evidence="1">The sequence shown here is derived from an EMBL/GenBank/DDBJ whole genome shotgun (WGS) entry which is preliminary data.</text>
</comment>
<dbReference type="Pfam" id="PF11009">
    <property type="entry name" value="BrxC"/>
    <property type="match status" value="1"/>
</dbReference>
<protein>
    <submittedName>
        <fullName evidence="1">Bacillithiol system redox-active protein YtxJ</fullName>
    </submittedName>
</protein>
<gene>
    <name evidence="1" type="primary">ytxJ</name>
    <name evidence="1" type="ORF">EWU20_05990</name>
</gene>
<dbReference type="InterPro" id="IPR022551">
    <property type="entry name" value="BrxC"/>
</dbReference>
<name>A0A4Q9BC23_9BACT</name>
<accession>A0A4Q9BC23</accession>
<dbReference type="NCBIfam" id="TIGR04019">
    <property type="entry name" value="B_thiol_YtxJ"/>
    <property type="match status" value="1"/>
</dbReference>
<dbReference type="OrthoDB" id="677051at2"/>
<dbReference type="Proteomes" id="UP000293583">
    <property type="component" value="Unassembled WGS sequence"/>
</dbReference>